<accession>A0A6I9QUU4</accession>
<dbReference type="InterPro" id="IPR003657">
    <property type="entry name" value="WRKY_dom"/>
</dbReference>
<feature type="region of interest" description="Disordered" evidence="7">
    <location>
        <begin position="205"/>
        <end position="236"/>
    </location>
</feature>
<feature type="compositionally biased region" description="Polar residues" evidence="7">
    <location>
        <begin position="58"/>
        <end position="67"/>
    </location>
</feature>
<dbReference type="GO" id="GO:0010193">
    <property type="term" value="P:response to ozone"/>
    <property type="evidence" value="ECO:0007669"/>
    <property type="project" value="UniProtKB-ARBA"/>
</dbReference>
<feature type="region of interest" description="Disordered" evidence="7">
    <location>
        <begin position="58"/>
        <end position="101"/>
    </location>
</feature>
<dbReference type="GO" id="GO:0042542">
    <property type="term" value="P:response to hydrogen peroxide"/>
    <property type="evidence" value="ECO:0007669"/>
    <property type="project" value="UniProtKB-ARBA"/>
</dbReference>
<dbReference type="OrthoDB" id="1888929at2759"/>
<dbReference type="InterPro" id="IPR036576">
    <property type="entry name" value="WRKY_dom_sf"/>
</dbReference>
<evidence type="ECO:0000256" key="2">
    <source>
        <dbReference type="ARBA" id="ARBA00023015"/>
    </source>
</evidence>
<sequence>MEKGTSWDLSLLIEELTQGEEQAGQLEARLDEPSSTELCKSLAQQIRLRINKAISMAKSINSEGSQQPPCPNNTSSGSPRSASGSPRSENSERAFKEHERREMSKKRFCNENFRKTLAKWTSQVRATVGANAEGPLDDGFSWRKYGQKDILGAKHPRGYYRCTYRKTQGCLATKQVQRSDEDPSIFDITYRGTHTCLHRPRVHSAYSASAPQAPDMQQNQQNPPADHDQQHPQHDQQLLESFRTSLKVKTEGLEMEDQVPTSSSFSFPSTPASNFKSENQIFSSPPTLENNYMSSFFPNFFSPTSSESNYFSVPCQMSCEGRPALHASESDLTDMISAATSVTNSPMVDLDFMLEPQMDIEPNFPFDNSNFFQ</sequence>
<keyword evidence="9" id="KW-1185">Reference proteome</keyword>
<reference evidence="10" key="1">
    <citation type="submission" date="2025-08" db="UniProtKB">
        <authorList>
            <consortium name="RefSeq"/>
        </authorList>
    </citation>
    <scope>IDENTIFICATION</scope>
</reference>
<evidence type="ECO:0000256" key="3">
    <source>
        <dbReference type="ARBA" id="ARBA00023125"/>
    </source>
</evidence>
<dbReference type="RefSeq" id="XP_010915678.1">
    <property type="nucleotide sequence ID" value="XM_010917376.3"/>
</dbReference>
<dbReference type="InterPro" id="IPR044810">
    <property type="entry name" value="WRKY_plant"/>
</dbReference>
<dbReference type="PANTHER" id="PTHR32096">
    <property type="entry name" value="WRKY TRANSCRIPTION FACTOR 30-RELATED-RELATED"/>
    <property type="match status" value="1"/>
</dbReference>
<organism evidence="9 10">
    <name type="scientific">Elaeis guineensis var. tenera</name>
    <name type="common">Oil palm</name>
    <dbReference type="NCBI Taxonomy" id="51953"/>
    <lineage>
        <taxon>Eukaryota</taxon>
        <taxon>Viridiplantae</taxon>
        <taxon>Streptophyta</taxon>
        <taxon>Embryophyta</taxon>
        <taxon>Tracheophyta</taxon>
        <taxon>Spermatophyta</taxon>
        <taxon>Magnoliopsida</taxon>
        <taxon>Liliopsida</taxon>
        <taxon>Arecaceae</taxon>
        <taxon>Arecoideae</taxon>
        <taxon>Cocoseae</taxon>
        <taxon>Elaeidinae</taxon>
        <taxon>Elaeis</taxon>
    </lineage>
</organism>
<evidence type="ECO:0000256" key="7">
    <source>
        <dbReference type="SAM" id="MobiDB-lite"/>
    </source>
</evidence>
<feature type="compositionally biased region" description="Low complexity" evidence="7">
    <location>
        <begin position="75"/>
        <end position="88"/>
    </location>
</feature>
<evidence type="ECO:0000313" key="9">
    <source>
        <dbReference type="Proteomes" id="UP000504607"/>
    </source>
</evidence>
<evidence type="ECO:0000256" key="4">
    <source>
        <dbReference type="ARBA" id="ARBA00023163"/>
    </source>
</evidence>
<dbReference type="Proteomes" id="UP000504607">
    <property type="component" value="Chromosome 3"/>
</dbReference>
<dbReference type="SMART" id="SM00774">
    <property type="entry name" value="WRKY"/>
    <property type="match status" value="1"/>
</dbReference>
<dbReference type="FunFam" id="2.20.25.80:FF:000009">
    <property type="entry name" value="WRKY transcription factor 53"/>
    <property type="match status" value="1"/>
</dbReference>
<evidence type="ECO:0000259" key="8">
    <source>
        <dbReference type="PROSITE" id="PS50811"/>
    </source>
</evidence>
<comment type="similarity">
    <text evidence="6">Belongs to the WRKY group III family.</text>
</comment>
<dbReference type="GO" id="GO:0010150">
    <property type="term" value="P:leaf senescence"/>
    <property type="evidence" value="ECO:0007669"/>
    <property type="project" value="UniProtKB-ARBA"/>
</dbReference>
<dbReference type="GO" id="GO:0000976">
    <property type="term" value="F:transcription cis-regulatory region binding"/>
    <property type="evidence" value="ECO:0007669"/>
    <property type="project" value="TreeGrafter"/>
</dbReference>
<gene>
    <name evidence="10" type="primary">LOC105040720</name>
</gene>
<dbReference type="Pfam" id="PF03106">
    <property type="entry name" value="WRKY"/>
    <property type="match status" value="1"/>
</dbReference>
<dbReference type="GeneID" id="105040720"/>
<dbReference type="PROSITE" id="PS50811">
    <property type="entry name" value="WRKY"/>
    <property type="match status" value="1"/>
</dbReference>
<dbReference type="GO" id="GO:0003700">
    <property type="term" value="F:DNA-binding transcription factor activity"/>
    <property type="evidence" value="ECO:0007669"/>
    <property type="project" value="InterPro"/>
</dbReference>
<dbReference type="Gene3D" id="2.20.25.80">
    <property type="entry name" value="WRKY domain"/>
    <property type="match status" value="1"/>
</dbReference>
<keyword evidence="5" id="KW-0539">Nucleus</keyword>
<dbReference type="InParanoid" id="A0A6I9QUU4"/>
<feature type="compositionally biased region" description="Basic and acidic residues" evidence="7">
    <location>
        <begin position="89"/>
        <end position="101"/>
    </location>
</feature>
<keyword evidence="3" id="KW-0238">DNA-binding</keyword>
<dbReference type="GO" id="GO:0009751">
    <property type="term" value="P:response to salicylic acid"/>
    <property type="evidence" value="ECO:0007669"/>
    <property type="project" value="UniProtKB-ARBA"/>
</dbReference>
<dbReference type="KEGG" id="egu:105040720"/>
<comment type="subcellular location">
    <subcellularLocation>
        <location evidence="1">Nucleus</location>
    </subcellularLocation>
</comment>
<dbReference type="AlphaFoldDB" id="A0A6I9QUU4"/>
<evidence type="ECO:0000256" key="1">
    <source>
        <dbReference type="ARBA" id="ARBA00004123"/>
    </source>
</evidence>
<dbReference type="PANTHER" id="PTHR32096:SF146">
    <property type="entry name" value="WRKY TRANSCRIPTION FACTOR 19-RELATED"/>
    <property type="match status" value="1"/>
</dbReference>
<feature type="domain" description="WRKY" evidence="8">
    <location>
        <begin position="131"/>
        <end position="194"/>
    </location>
</feature>
<dbReference type="FunCoup" id="A0A6I9QUU4">
    <property type="interactions" value="22"/>
</dbReference>
<name>A0A6I9QUU4_ELAGV</name>
<proteinExistence type="inferred from homology"/>
<protein>
    <submittedName>
        <fullName evidence="10">Probable WRKY transcription factor 41 isoform X1</fullName>
    </submittedName>
</protein>
<dbReference type="GO" id="GO:0005634">
    <property type="term" value="C:nucleus"/>
    <property type="evidence" value="ECO:0007669"/>
    <property type="project" value="UniProtKB-SubCell"/>
</dbReference>
<feature type="compositionally biased region" description="Basic and acidic residues" evidence="7">
    <location>
        <begin position="225"/>
        <end position="234"/>
    </location>
</feature>
<evidence type="ECO:0000256" key="6">
    <source>
        <dbReference type="ARBA" id="ARBA00060850"/>
    </source>
</evidence>
<keyword evidence="2" id="KW-0805">Transcription regulation</keyword>
<evidence type="ECO:0000256" key="5">
    <source>
        <dbReference type="ARBA" id="ARBA00023242"/>
    </source>
</evidence>
<dbReference type="SUPFAM" id="SSF118290">
    <property type="entry name" value="WRKY DNA-binding domain"/>
    <property type="match status" value="1"/>
</dbReference>
<keyword evidence="4" id="KW-0804">Transcription</keyword>
<evidence type="ECO:0000313" key="10">
    <source>
        <dbReference type="RefSeq" id="XP_010915678.1"/>
    </source>
</evidence>